<organism evidence="2 3">
    <name type="scientific">Demequina litorisediminis</name>
    <dbReference type="NCBI Taxonomy" id="1849022"/>
    <lineage>
        <taxon>Bacteria</taxon>
        <taxon>Bacillati</taxon>
        <taxon>Actinomycetota</taxon>
        <taxon>Actinomycetes</taxon>
        <taxon>Micrococcales</taxon>
        <taxon>Demequinaceae</taxon>
        <taxon>Demequina</taxon>
    </lineage>
</organism>
<dbReference type="Proteomes" id="UP001157125">
    <property type="component" value="Unassembled WGS sequence"/>
</dbReference>
<evidence type="ECO:0000256" key="1">
    <source>
        <dbReference type="SAM" id="MobiDB-lite"/>
    </source>
</evidence>
<evidence type="ECO:0000313" key="2">
    <source>
        <dbReference type="EMBL" id="GMA34438.1"/>
    </source>
</evidence>
<name>A0ABQ6IBF7_9MICO</name>
<protein>
    <recommendedName>
        <fullName evidence="4">Secreted protein</fullName>
    </recommendedName>
</protein>
<evidence type="ECO:0008006" key="4">
    <source>
        <dbReference type="Google" id="ProtNLM"/>
    </source>
</evidence>
<comment type="caution">
    <text evidence="2">The sequence shown here is derived from an EMBL/GenBank/DDBJ whole genome shotgun (WGS) entry which is preliminary data.</text>
</comment>
<sequence length="90" mass="9286">MEVLCTALALLTVRHLAAGVRPVPTVAVVAPVRQHRLGVGAGVKILVRDPQERMAEGSPGVDEGVVDVQEHTADGGPVTPAHPGIGRLCL</sequence>
<evidence type="ECO:0000313" key="3">
    <source>
        <dbReference type="Proteomes" id="UP001157125"/>
    </source>
</evidence>
<feature type="region of interest" description="Disordered" evidence="1">
    <location>
        <begin position="71"/>
        <end position="90"/>
    </location>
</feature>
<proteinExistence type="predicted"/>
<gene>
    <name evidence="2" type="ORF">GCM10025876_06420</name>
</gene>
<accession>A0ABQ6IBF7</accession>
<dbReference type="EMBL" id="BSUN01000001">
    <property type="protein sequence ID" value="GMA34438.1"/>
    <property type="molecule type" value="Genomic_DNA"/>
</dbReference>
<reference evidence="3" key="1">
    <citation type="journal article" date="2019" name="Int. J. Syst. Evol. Microbiol.">
        <title>The Global Catalogue of Microorganisms (GCM) 10K type strain sequencing project: providing services to taxonomists for standard genome sequencing and annotation.</title>
        <authorList>
            <consortium name="The Broad Institute Genomics Platform"/>
            <consortium name="The Broad Institute Genome Sequencing Center for Infectious Disease"/>
            <person name="Wu L."/>
            <person name="Ma J."/>
        </authorList>
    </citation>
    <scope>NUCLEOTIDE SEQUENCE [LARGE SCALE GENOMIC DNA]</scope>
    <source>
        <strain evidence="3">NBRC 112299</strain>
    </source>
</reference>
<keyword evidence="3" id="KW-1185">Reference proteome</keyword>